<dbReference type="EMBL" id="JGEA01000029">
    <property type="protein sequence ID" value="EYA13687.1"/>
    <property type="molecule type" value="Genomic_DNA"/>
</dbReference>
<proteinExistence type="predicted"/>
<reference evidence="1 2" key="1">
    <citation type="submission" date="2014-02" db="EMBL/GenBank/DDBJ databases">
        <authorList>
            <person name="Sears C."/>
            <person name="Carroll K."/>
            <person name="Sack B.R."/>
            <person name="Qadri F."/>
            <person name="Myers L.L."/>
            <person name="Chung G.-T."/>
            <person name="Escheverria P."/>
            <person name="Fraser C.M."/>
            <person name="Sadzewicz L."/>
            <person name="Shefchek K.A."/>
            <person name="Tallon L."/>
            <person name="Das S.P."/>
            <person name="Daugherty S."/>
            <person name="Mongodin E.F."/>
        </authorList>
    </citation>
    <scope>NUCLEOTIDE SEQUENCE [LARGE SCALE GENOMIC DNA]</scope>
    <source>
        <strain evidence="1 2">1007-1-F #10</strain>
    </source>
</reference>
<accession>A0AAN4SIQ7</accession>
<dbReference type="AlphaFoldDB" id="A0AAN4SIQ7"/>
<name>A0AAN4SIQ7_BACFG</name>
<sequence>MEKECNPRPIIILHLQGQRPYVETEHIALAKAVGAHAHIMVELQNG</sequence>
<protein>
    <submittedName>
        <fullName evidence="1">NLP/P60 family protein</fullName>
    </submittedName>
</protein>
<comment type="caution">
    <text evidence="1">The sequence shown here is derived from an EMBL/GenBank/DDBJ whole genome shotgun (WGS) entry which is preliminary data.</text>
</comment>
<dbReference type="Proteomes" id="UP000022433">
    <property type="component" value="Unassembled WGS sequence"/>
</dbReference>
<evidence type="ECO:0000313" key="2">
    <source>
        <dbReference type="Proteomes" id="UP000022433"/>
    </source>
</evidence>
<gene>
    <name evidence="1" type="ORF">M104_3233</name>
</gene>
<evidence type="ECO:0000313" key="1">
    <source>
        <dbReference type="EMBL" id="EYA13687.1"/>
    </source>
</evidence>
<organism evidence="1 2">
    <name type="scientific">Bacteroides fragilis str. 1007-1-F #10</name>
    <dbReference type="NCBI Taxonomy" id="1339295"/>
    <lineage>
        <taxon>Bacteria</taxon>
        <taxon>Pseudomonadati</taxon>
        <taxon>Bacteroidota</taxon>
        <taxon>Bacteroidia</taxon>
        <taxon>Bacteroidales</taxon>
        <taxon>Bacteroidaceae</taxon>
        <taxon>Bacteroides</taxon>
    </lineage>
</organism>